<sequence>MIDFTWKIFSQTGNLETYLLMKEIEREYQETTDINFNELIQTDSPLS</sequence>
<comment type="caution">
    <text evidence="1">The sequence shown here is derived from an EMBL/GenBank/DDBJ whole genome shotgun (WGS) entry which is preliminary data.</text>
</comment>
<dbReference type="RefSeq" id="WP_003332329.1">
    <property type="nucleotide sequence ID" value="NZ_JJRY01000009.1"/>
</dbReference>
<dbReference type="PATRIC" id="fig|1348973.3.peg.2487"/>
<protein>
    <submittedName>
        <fullName evidence="1">YqzL-like protein</fullName>
    </submittedName>
</protein>
<dbReference type="EMBL" id="JJRY01000009">
    <property type="protein sequence ID" value="KEF38150.1"/>
    <property type="molecule type" value="Genomic_DNA"/>
</dbReference>
<proteinExistence type="predicted"/>
<name>A0A072NY42_SCHAZ</name>
<dbReference type="InterPro" id="IPR025617">
    <property type="entry name" value="YqzL"/>
</dbReference>
<dbReference type="Proteomes" id="UP000027936">
    <property type="component" value="Unassembled WGS sequence"/>
</dbReference>
<dbReference type="Pfam" id="PF14006">
    <property type="entry name" value="YqzL"/>
    <property type="match status" value="1"/>
</dbReference>
<evidence type="ECO:0000313" key="1">
    <source>
        <dbReference type="EMBL" id="KEF38150.1"/>
    </source>
</evidence>
<dbReference type="AlphaFoldDB" id="A0A072NY42"/>
<accession>A0A072NY42</accession>
<dbReference type="OrthoDB" id="1650227at2"/>
<gene>
    <name evidence="1" type="ORF">M670_02569</name>
</gene>
<evidence type="ECO:0000313" key="2">
    <source>
        <dbReference type="Proteomes" id="UP000027936"/>
    </source>
</evidence>
<reference evidence="1 2" key="1">
    <citation type="submission" date="2014-04" db="EMBL/GenBank/DDBJ databases">
        <title>Draft genome sequence of Bacillus azotoformans MEV2011, a (co-) denitrifying strain unable to grow in the presence of oxygen.</title>
        <authorList>
            <person name="Nielsen M."/>
            <person name="Schreiber L."/>
            <person name="Finster K."/>
            <person name="Schramm A."/>
        </authorList>
    </citation>
    <scope>NUCLEOTIDE SEQUENCE [LARGE SCALE GENOMIC DNA]</scope>
    <source>
        <strain evidence="1 2">MEV2011</strain>
    </source>
</reference>
<organism evidence="1 2">
    <name type="scientific">Schinkia azotoformans MEV2011</name>
    <dbReference type="NCBI Taxonomy" id="1348973"/>
    <lineage>
        <taxon>Bacteria</taxon>
        <taxon>Bacillati</taxon>
        <taxon>Bacillota</taxon>
        <taxon>Bacilli</taxon>
        <taxon>Bacillales</taxon>
        <taxon>Bacillaceae</taxon>
        <taxon>Calidifontibacillus/Schinkia group</taxon>
        <taxon>Schinkia</taxon>
    </lineage>
</organism>